<evidence type="ECO:0000313" key="1">
    <source>
        <dbReference type="EMBL" id="PSK88054.1"/>
    </source>
</evidence>
<reference evidence="1 2" key="1">
    <citation type="submission" date="2018-03" db="EMBL/GenBank/DDBJ databases">
        <title>Genomic Encyclopedia of Archaeal and Bacterial Type Strains, Phase II (KMG-II): from individual species to whole genera.</title>
        <authorList>
            <person name="Goeker M."/>
        </authorList>
    </citation>
    <scope>NUCLEOTIDE SEQUENCE [LARGE SCALE GENOMIC DNA]</scope>
    <source>
        <strain evidence="1 2">DSM 45312</strain>
    </source>
</reference>
<evidence type="ECO:0000313" key="2">
    <source>
        <dbReference type="Proteomes" id="UP000240542"/>
    </source>
</evidence>
<dbReference type="AlphaFoldDB" id="A0A2P8CSW4"/>
<name>A0A2P8CSW4_9ACTN</name>
<comment type="caution">
    <text evidence="1">The sequence shown here is derived from an EMBL/GenBank/DDBJ whole genome shotgun (WGS) entry which is preliminary data.</text>
</comment>
<accession>A0A2P8CSW4</accession>
<sequence>MTAAIDAWDRLFGAATGLAVAAGGAWEDAVRLPFGTGAPEDTGPWLARAGSDVAIEVAFDTGAFVGVRLRPDERSSAVNIVTALHSGLGTLADAGPVPASAAMERVERVVGPRFHHVRPDHAELGVLDRWQSLGHLRMELPVPMSPPTGAPGVPADAPGPIIMEIGFGPEADGWLGAPVSASVPGRGHRVDPARWRAVALLPTDLCVRAGCRDHP</sequence>
<dbReference type="Proteomes" id="UP000240542">
    <property type="component" value="Unassembled WGS sequence"/>
</dbReference>
<dbReference type="EMBL" id="PYGA01000030">
    <property type="protein sequence ID" value="PSK88054.1"/>
    <property type="molecule type" value="Genomic_DNA"/>
</dbReference>
<dbReference type="RefSeq" id="WP_106586459.1">
    <property type="nucleotide sequence ID" value="NZ_PYGA01000030.1"/>
</dbReference>
<proteinExistence type="predicted"/>
<gene>
    <name evidence="1" type="ORF">CLV63_13016</name>
</gene>
<organism evidence="1 2">
    <name type="scientific">Murinocardiopsis flavida</name>
    <dbReference type="NCBI Taxonomy" id="645275"/>
    <lineage>
        <taxon>Bacteria</taxon>
        <taxon>Bacillati</taxon>
        <taxon>Actinomycetota</taxon>
        <taxon>Actinomycetes</taxon>
        <taxon>Streptosporangiales</taxon>
        <taxon>Nocardiopsidaceae</taxon>
        <taxon>Murinocardiopsis</taxon>
    </lineage>
</organism>
<protein>
    <submittedName>
        <fullName evidence="1">Uncharacterized protein</fullName>
    </submittedName>
</protein>
<keyword evidence="2" id="KW-1185">Reference proteome</keyword>